<accession>A0AB39UP10</accession>
<dbReference type="RefSeq" id="WP_369341584.1">
    <property type="nucleotide sequence ID" value="NZ_CP129675.1"/>
</dbReference>
<dbReference type="EMBL" id="CP129675">
    <property type="protein sequence ID" value="XDS45815.1"/>
    <property type="molecule type" value="Genomic_DNA"/>
</dbReference>
<protein>
    <recommendedName>
        <fullName evidence="4">DUF3892 domain-containing protein</fullName>
    </recommendedName>
</protein>
<dbReference type="KEGG" id="bfk:QN062_09655"/>
<dbReference type="EMBL" id="CP129683">
    <property type="protein sequence ID" value="XDS50621.1"/>
    <property type="molecule type" value="Genomic_DNA"/>
</dbReference>
<sequence>MEGILIKYNRKNGERIVHEFKGDDGYLEAMQTKTFLESISQPQADWEVVVIGSDSIATVERTHSRYFSGRDVTSDYADVKYVYRTAGKPSIS</sequence>
<evidence type="ECO:0000313" key="3">
    <source>
        <dbReference type="EMBL" id="XDS50621.1"/>
    </source>
</evidence>
<evidence type="ECO:0000313" key="2">
    <source>
        <dbReference type="EMBL" id="XDS49402.1"/>
    </source>
</evidence>
<gene>
    <name evidence="3" type="ORF">QN062_09655</name>
    <name evidence="2" type="ORF">QN216_03865</name>
    <name evidence="1" type="ORF">QN217_06580</name>
</gene>
<dbReference type="EMBL" id="CP129682">
    <property type="protein sequence ID" value="XDS49402.1"/>
    <property type="molecule type" value="Genomic_DNA"/>
</dbReference>
<proteinExistence type="predicted"/>
<evidence type="ECO:0000313" key="1">
    <source>
        <dbReference type="EMBL" id="XDS45815.1"/>
    </source>
</evidence>
<reference evidence="3" key="1">
    <citation type="submission" date="2023-07" db="EMBL/GenBank/DDBJ databases">
        <title>Bifidobacterium aquikefiriaerophilum sp. nov. and Bifidobacterium eccum sp. nov., isolated from water kefir.</title>
        <authorList>
            <person name="Breselge S."/>
            <person name="Bellassi P."/>
            <person name="Barcenilla C."/>
            <person name="Alvarez-Ordonez A."/>
            <person name="Morelli L."/>
            <person name="Cotter P.D."/>
        </authorList>
    </citation>
    <scope>NUCLEOTIDE SEQUENCE</scope>
    <source>
        <strain evidence="3">WK012_4_13</strain>
        <strain evidence="2">WK013_4_14</strain>
        <strain evidence="1">WK048_4_13</strain>
    </source>
</reference>
<evidence type="ECO:0008006" key="4">
    <source>
        <dbReference type="Google" id="ProtNLM"/>
    </source>
</evidence>
<name>A0AB39UP10_9BIFI</name>
<dbReference type="AlphaFoldDB" id="A0AB39UP10"/>
<organism evidence="3">
    <name type="scientific">Bifidobacterium fermentum</name>
    <dbReference type="NCBI Taxonomy" id="3059035"/>
    <lineage>
        <taxon>Bacteria</taxon>
        <taxon>Bacillati</taxon>
        <taxon>Actinomycetota</taxon>
        <taxon>Actinomycetes</taxon>
        <taxon>Bifidobacteriales</taxon>
        <taxon>Bifidobacteriaceae</taxon>
        <taxon>Bifidobacterium</taxon>
    </lineage>
</organism>